<dbReference type="RefSeq" id="WP_215238208.1">
    <property type="nucleotide sequence ID" value="NZ_CAJRAF010000001.1"/>
</dbReference>
<organism evidence="2 3">
    <name type="scientific">Dyadobacter helix</name>
    <dbReference type="NCBI Taxonomy" id="2822344"/>
    <lineage>
        <taxon>Bacteria</taxon>
        <taxon>Pseudomonadati</taxon>
        <taxon>Bacteroidota</taxon>
        <taxon>Cytophagia</taxon>
        <taxon>Cytophagales</taxon>
        <taxon>Spirosomataceae</taxon>
        <taxon>Dyadobacter</taxon>
    </lineage>
</organism>
<name>A0A916NBL6_9BACT</name>
<proteinExistence type="predicted"/>
<gene>
    <name evidence="2" type="ORF">DYBT9275_01573</name>
</gene>
<evidence type="ECO:0000313" key="2">
    <source>
        <dbReference type="EMBL" id="CAG4995186.1"/>
    </source>
</evidence>
<dbReference type="Pfam" id="PF19780">
    <property type="entry name" value="DUF6265"/>
    <property type="match status" value="1"/>
</dbReference>
<evidence type="ECO:0000259" key="1">
    <source>
        <dbReference type="Pfam" id="PF19780"/>
    </source>
</evidence>
<sequence>MKHGSNRLALVGIGAAILISLGTSLPAFYGTKDFRKLDMLLGTWEMKTEKGSYFEKWNRNGRTAFSGVSFKVKGGDTTMLETVRLYLADRQIVCAPTTYGQNREQEVPFQLVTIEGQRFVFENPQHDFPQRIVYHFTGGDSLHAYIEGQVSQKMRRLDFYYSKQK</sequence>
<reference evidence="2" key="1">
    <citation type="submission" date="2021-04" db="EMBL/GenBank/DDBJ databases">
        <authorList>
            <person name="Rodrigo-Torres L."/>
            <person name="Arahal R. D."/>
            <person name="Lucena T."/>
        </authorList>
    </citation>
    <scope>NUCLEOTIDE SEQUENCE</scope>
    <source>
        <strain evidence="2">CECT 9275</strain>
    </source>
</reference>
<comment type="caution">
    <text evidence="2">The sequence shown here is derived from an EMBL/GenBank/DDBJ whole genome shotgun (WGS) entry which is preliminary data.</text>
</comment>
<dbReference type="EMBL" id="CAJRAF010000001">
    <property type="protein sequence ID" value="CAG4995186.1"/>
    <property type="molecule type" value="Genomic_DNA"/>
</dbReference>
<evidence type="ECO:0000313" key="3">
    <source>
        <dbReference type="Proteomes" id="UP000680038"/>
    </source>
</evidence>
<protein>
    <recommendedName>
        <fullName evidence="1">DUF6265 domain-containing protein</fullName>
    </recommendedName>
</protein>
<accession>A0A916NBL6</accession>
<dbReference type="Proteomes" id="UP000680038">
    <property type="component" value="Unassembled WGS sequence"/>
</dbReference>
<feature type="domain" description="DUF6265" evidence="1">
    <location>
        <begin position="40"/>
        <end position="147"/>
    </location>
</feature>
<dbReference type="InterPro" id="IPR046232">
    <property type="entry name" value="DUF6265"/>
</dbReference>
<keyword evidence="3" id="KW-1185">Reference proteome</keyword>
<dbReference type="AlphaFoldDB" id="A0A916NBL6"/>